<gene>
    <name evidence="4" type="ORF">CEXT_569891</name>
</gene>
<dbReference type="SUPFAM" id="SSF117281">
    <property type="entry name" value="Kelch motif"/>
    <property type="match status" value="1"/>
</dbReference>
<dbReference type="SMART" id="SM00612">
    <property type="entry name" value="Kelch"/>
    <property type="match status" value="2"/>
</dbReference>
<reference evidence="4 5" key="1">
    <citation type="submission" date="2021-06" db="EMBL/GenBank/DDBJ databases">
        <title>Caerostris extrusa draft genome.</title>
        <authorList>
            <person name="Kono N."/>
            <person name="Arakawa K."/>
        </authorList>
    </citation>
    <scope>NUCLEOTIDE SEQUENCE [LARGE SCALE GENOMIC DNA]</scope>
</reference>
<keyword evidence="3" id="KW-1133">Transmembrane helix</keyword>
<sequence>MYMCGGFDGDEIQSTAEVYDPDMDQWTLIGDMLGPRSGHVLISYQQSLLVIGGYDGETRLRTVECYDEEKKTFVEHVPLNHVRSNFAAAVVEDQLHVIGGYNDKFHITIQRITLSETSMTNSKSQFLLIITIKCYQKQTNLKLLGKKVCDSYNLDFLGPQRKSELEHITKKGTIEATRRPRSIPSPQSHTNFKFDNNYILFASACIPLVVVVMFCLWKSRKNGQKSSNKSNKYNVMDEDNLVDFEHLNKGKENRIKSPKFSVESSISASHLLISQDKSSSSVHGEYYHFTDCNSINPATKPSCHDDCLSHLPSLNLLIYNGYTRDMTPTSTDEETSEDGTLSSKIPDFDDEEHRLKSITDVTRGSPSCCASLNEKEVEMRYKGVMNTADMESSTSTSSDDTFSVPSSDYINQSHIKKMYRILPINV</sequence>
<evidence type="ECO:0000313" key="4">
    <source>
        <dbReference type="EMBL" id="GIY73802.1"/>
    </source>
</evidence>
<protein>
    <submittedName>
        <fullName evidence="4">Uncharacterized protein</fullName>
    </submittedName>
</protein>
<accession>A0AAV4VTZ8</accession>
<dbReference type="Gene3D" id="2.120.10.80">
    <property type="entry name" value="Kelch-type beta propeller"/>
    <property type="match status" value="1"/>
</dbReference>
<keyword evidence="3" id="KW-0812">Transmembrane</keyword>
<proteinExistence type="predicted"/>
<keyword evidence="5" id="KW-1185">Reference proteome</keyword>
<dbReference type="EMBL" id="BPLR01015122">
    <property type="protein sequence ID" value="GIY73802.1"/>
    <property type="molecule type" value="Genomic_DNA"/>
</dbReference>
<dbReference type="PANTHER" id="PTHR45632">
    <property type="entry name" value="LD33804P"/>
    <property type="match status" value="1"/>
</dbReference>
<keyword evidence="3" id="KW-0472">Membrane</keyword>
<evidence type="ECO:0000313" key="5">
    <source>
        <dbReference type="Proteomes" id="UP001054945"/>
    </source>
</evidence>
<evidence type="ECO:0000256" key="3">
    <source>
        <dbReference type="SAM" id="Phobius"/>
    </source>
</evidence>
<keyword evidence="1" id="KW-0880">Kelch repeat</keyword>
<dbReference type="Pfam" id="PF01344">
    <property type="entry name" value="Kelch_1"/>
    <property type="match status" value="2"/>
</dbReference>
<dbReference type="Proteomes" id="UP001054945">
    <property type="component" value="Unassembled WGS sequence"/>
</dbReference>
<keyword evidence="2" id="KW-0677">Repeat</keyword>
<comment type="caution">
    <text evidence="4">The sequence shown here is derived from an EMBL/GenBank/DDBJ whole genome shotgun (WGS) entry which is preliminary data.</text>
</comment>
<dbReference type="InterPro" id="IPR015915">
    <property type="entry name" value="Kelch-typ_b-propeller"/>
</dbReference>
<dbReference type="PANTHER" id="PTHR45632:SF3">
    <property type="entry name" value="KELCH-LIKE PROTEIN 32"/>
    <property type="match status" value="1"/>
</dbReference>
<evidence type="ECO:0000256" key="1">
    <source>
        <dbReference type="ARBA" id="ARBA00022441"/>
    </source>
</evidence>
<evidence type="ECO:0000256" key="2">
    <source>
        <dbReference type="ARBA" id="ARBA00022737"/>
    </source>
</evidence>
<dbReference type="AlphaFoldDB" id="A0AAV4VTZ8"/>
<feature type="transmembrane region" description="Helical" evidence="3">
    <location>
        <begin position="198"/>
        <end position="217"/>
    </location>
</feature>
<dbReference type="InterPro" id="IPR006652">
    <property type="entry name" value="Kelch_1"/>
</dbReference>
<organism evidence="4 5">
    <name type="scientific">Caerostris extrusa</name>
    <name type="common">Bark spider</name>
    <name type="synonym">Caerostris bankana</name>
    <dbReference type="NCBI Taxonomy" id="172846"/>
    <lineage>
        <taxon>Eukaryota</taxon>
        <taxon>Metazoa</taxon>
        <taxon>Ecdysozoa</taxon>
        <taxon>Arthropoda</taxon>
        <taxon>Chelicerata</taxon>
        <taxon>Arachnida</taxon>
        <taxon>Araneae</taxon>
        <taxon>Araneomorphae</taxon>
        <taxon>Entelegynae</taxon>
        <taxon>Araneoidea</taxon>
        <taxon>Araneidae</taxon>
        <taxon>Caerostris</taxon>
    </lineage>
</organism>
<name>A0AAV4VTZ8_CAEEX</name>